<sequence length="76" mass="8865">MSYQIIGKFPMFAISVQSNGIYLPATMIVRLVQTPLAPFDLIWDYTYEMICGSKDRREPMQYVRTVEWSLRKTLVG</sequence>
<dbReference type="KEGG" id="tpx:Turpa_3600"/>
<keyword evidence="2" id="KW-1185">Reference proteome</keyword>
<name>I4BAC7_TURPD</name>
<dbReference type="HOGENOM" id="CLU_2653455_0_0_12"/>
<evidence type="ECO:0000313" key="1">
    <source>
        <dbReference type="EMBL" id="AFM14234.1"/>
    </source>
</evidence>
<reference evidence="1 2" key="1">
    <citation type="submission" date="2012-06" db="EMBL/GenBank/DDBJ databases">
        <title>The complete chromosome of genome of Turneriella parva DSM 21527.</title>
        <authorList>
            <consortium name="US DOE Joint Genome Institute (JGI-PGF)"/>
            <person name="Lucas S."/>
            <person name="Han J."/>
            <person name="Lapidus A."/>
            <person name="Bruce D."/>
            <person name="Goodwin L."/>
            <person name="Pitluck S."/>
            <person name="Peters L."/>
            <person name="Kyrpides N."/>
            <person name="Mavromatis K."/>
            <person name="Ivanova N."/>
            <person name="Mikhailova N."/>
            <person name="Chertkov O."/>
            <person name="Detter J.C."/>
            <person name="Tapia R."/>
            <person name="Han C."/>
            <person name="Land M."/>
            <person name="Hauser L."/>
            <person name="Markowitz V."/>
            <person name="Cheng J.-F."/>
            <person name="Hugenholtz P."/>
            <person name="Woyke T."/>
            <person name="Wu D."/>
            <person name="Gronow S."/>
            <person name="Wellnitz S."/>
            <person name="Brambilla E."/>
            <person name="Klenk H.-P."/>
            <person name="Eisen J.A."/>
        </authorList>
    </citation>
    <scope>NUCLEOTIDE SEQUENCE [LARGE SCALE GENOMIC DNA]</scope>
    <source>
        <strain evidence="2">ATCC BAA-1111 / DSM 21527 / NCTC 11395 / H</strain>
    </source>
</reference>
<dbReference type="STRING" id="869212.Turpa_3600"/>
<protein>
    <submittedName>
        <fullName evidence="1">Uncharacterized protein</fullName>
    </submittedName>
</protein>
<dbReference type="AlphaFoldDB" id="I4BAC7"/>
<dbReference type="Proteomes" id="UP000006048">
    <property type="component" value="Chromosome"/>
</dbReference>
<proteinExistence type="predicted"/>
<organism evidence="1 2">
    <name type="scientific">Turneriella parva (strain ATCC BAA-1111 / DSM 21527 / NCTC 11395 / H)</name>
    <name type="common">Leptospira parva</name>
    <dbReference type="NCBI Taxonomy" id="869212"/>
    <lineage>
        <taxon>Bacteria</taxon>
        <taxon>Pseudomonadati</taxon>
        <taxon>Spirochaetota</taxon>
        <taxon>Spirochaetia</taxon>
        <taxon>Leptospirales</taxon>
        <taxon>Leptospiraceae</taxon>
        <taxon>Turneriella</taxon>
    </lineage>
</organism>
<gene>
    <name evidence="1" type="ordered locus">Turpa_3600</name>
</gene>
<accession>I4BAC7</accession>
<dbReference type="EMBL" id="CP002959">
    <property type="protein sequence ID" value="AFM14234.1"/>
    <property type="molecule type" value="Genomic_DNA"/>
</dbReference>
<evidence type="ECO:0000313" key="2">
    <source>
        <dbReference type="Proteomes" id="UP000006048"/>
    </source>
</evidence>